<keyword evidence="9" id="KW-0406">Ion transport</keyword>
<feature type="transmembrane region" description="Helical" evidence="11">
    <location>
        <begin position="195"/>
        <end position="213"/>
    </location>
</feature>
<dbReference type="Gene3D" id="1.10.3470.10">
    <property type="entry name" value="ABC transporter involved in vitamin B12 uptake, BtuC"/>
    <property type="match status" value="1"/>
</dbReference>
<accession>A0A0M0KMA2</accession>
<proteinExistence type="inferred from homology"/>
<feature type="transmembrane region" description="Helical" evidence="11">
    <location>
        <begin position="278"/>
        <end position="299"/>
    </location>
</feature>
<keyword evidence="6 11" id="KW-0812">Transmembrane</keyword>
<evidence type="ECO:0000256" key="8">
    <source>
        <dbReference type="ARBA" id="ARBA00023004"/>
    </source>
</evidence>
<name>A0A0M0KMA2_ALKHA</name>
<keyword evidence="7 11" id="KW-1133">Transmembrane helix</keyword>
<keyword evidence="5" id="KW-0410">Iron transport</keyword>
<dbReference type="GO" id="GO:0005886">
    <property type="term" value="C:plasma membrane"/>
    <property type="evidence" value="ECO:0007669"/>
    <property type="project" value="UniProtKB-SubCell"/>
</dbReference>
<feature type="transmembrane region" description="Helical" evidence="11">
    <location>
        <begin position="305"/>
        <end position="324"/>
    </location>
</feature>
<feature type="transmembrane region" description="Helical" evidence="11">
    <location>
        <begin position="147"/>
        <end position="169"/>
    </location>
</feature>
<gene>
    <name evidence="12" type="ORF">AMD02_14545</name>
</gene>
<keyword evidence="3" id="KW-0813">Transport</keyword>
<dbReference type="CDD" id="cd06550">
    <property type="entry name" value="TM_ABC_iron-siderophores_like"/>
    <property type="match status" value="1"/>
</dbReference>
<dbReference type="InterPro" id="IPR000522">
    <property type="entry name" value="ABC_transptr_permease_BtuC"/>
</dbReference>
<evidence type="ECO:0000256" key="10">
    <source>
        <dbReference type="ARBA" id="ARBA00023136"/>
    </source>
</evidence>
<evidence type="ECO:0000313" key="12">
    <source>
        <dbReference type="EMBL" id="KOO39930.1"/>
    </source>
</evidence>
<comment type="subcellular location">
    <subcellularLocation>
        <location evidence="1">Cell membrane</location>
        <topology evidence="1">Multi-pass membrane protein</topology>
    </subcellularLocation>
</comment>
<protein>
    <submittedName>
        <fullName evidence="12">Iron ABC transporter permease</fullName>
    </submittedName>
</protein>
<comment type="similarity">
    <text evidence="2">Belongs to the binding-protein-dependent transport system permease family. FecCD subfamily.</text>
</comment>
<organism evidence="12">
    <name type="scientific">Halalkalibacterium halodurans</name>
    <name type="common">Bacillus halodurans</name>
    <dbReference type="NCBI Taxonomy" id="86665"/>
    <lineage>
        <taxon>Bacteria</taxon>
        <taxon>Bacillati</taxon>
        <taxon>Bacillota</taxon>
        <taxon>Bacilli</taxon>
        <taxon>Bacillales</taxon>
        <taxon>Bacillaceae</taxon>
        <taxon>Halalkalibacterium (ex Joshi et al. 2022)</taxon>
    </lineage>
</organism>
<feature type="transmembrane region" description="Helical" evidence="11">
    <location>
        <begin position="233"/>
        <end position="266"/>
    </location>
</feature>
<dbReference type="InterPro" id="IPR037294">
    <property type="entry name" value="ABC_BtuC-like"/>
</dbReference>
<dbReference type="Pfam" id="PF01032">
    <property type="entry name" value="FecCD"/>
    <property type="match status" value="1"/>
</dbReference>
<feature type="transmembrane region" description="Helical" evidence="11">
    <location>
        <begin position="120"/>
        <end position="141"/>
    </location>
</feature>
<dbReference type="PANTHER" id="PTHR30472:SF27">
    <property type="entry name" value="PETROBACTIN IMPORT SYSTEM PERMEASE PROTEIN YCLN"/>
    <property type="match status" value="1"/>
</dbReference>
<evidence type="ECO:0000256" key="11">
    <source>
        <dbReference type="SAM" id="Phobius"/>
    </source>
</evidence>
<dbReference type="GO" id="GO:0022857">
    <property type="term" value="F:transmembrane transporter activity"/>
    <property type="evidence" value="ECO:0007669"/>
    <property type="project" value="InterPro"/>
</dbReference>
<feature type="transmembrane region" description="Helical" evidence="11">
    <location>
        <begin position="60"/>
        <end position="80"/>
    </location>
</feature>
<dbReference type="SUPFAM" id="SSF81345">
    <property type="entry name" value="ABC transporter involved in vitamin B12 uptake, BtuC"/>
    <property type="match status" value="1"/>
</dbReference>
<evidence type="ECO:0000256" key="1">
    <source>
        <dbReference type="ARBA" id="ARBA00004651"/>
    </source>
</evidence>
<dbReference type="EMBL" id="LILD01000001">
    <property type="protein sequence ID" value="KOO39930.1"/>
    <property type="molecule type" value="Genomic_DNA"/>
</dbReference>
<evidence type="ECO:0000256" key="6">
    <source>
        <dbReference type="ARBA" id="ARBA00022692"/>
    </source>
</evidence>
<dbReference type="PATRIC" id="fig|136160.3.peg.3377"/>
<keyword evidence="4" id="KW-1003">Cell membrane</keyword>
<reference evidence="12" key="1">
    <citation type="submission" date="2015-08" db="EMBL/GenBank/DDBJ databases">
        <title>Complete DNA Sequence of Pseudomonas syringae pv. actinidiae, the Causal Agent of Kiwifruit Canker Disease.</title>
        <authorList>
            <person name="Rikkerink E.H.A."/>
            <person name="Fineran P.C."/>
        </authorList>
    </citation>
    <scope>NUCLEOTIDE SEQUENCE</scope>
    <source>
        <strain evidence="12">DSM 13666</strain>
    </source>
</reference>
<comment type="caution">
    <text evidence="12">The sequence shown here is derived from an EMBL/GenBank/DDBJ whole genome shotgun (WGS) entry which is preliminary data.</text>
</comment>
<feature type="transmembrane region" description="Helical" evidence="11">
    <location>
        <begin position="20"/>
        <end position="40"/>
    </location>
</feature>
<dbReference type="AlphaFoldDB" id="A0A0M0KMA2"/>
<keyword evidence="10 11" id="KW-0472">Membrane</keyword>
<evidence type="ECO:0000256" key="5">
    <source>
        <dbReference type="ARBA" id="ARBA00022496"/>
    </source>
</evidence>
<evidence type="ECO:0000256" key="3">
    <source>
        <dbReference type="ARBA" id="ARBA00022448"/>
    </source>
</evidence>
<dbReference type="GO" id="GO:0033214">
    <property type="term" value="P:siderophore-iron import into cell"/>
    <property type="evidence" value="ECO:0007669"/>
    <property type="project" value="TreeGrafter"/>
</dbReference>
<keyword evidence="8" id="KW-0408">Iron</keyword>
<dbReference type="FunFam" id="1.10.3470.10:FF:000004">
    <property type="entry name" value="Iron compound ABC transporter, permease"/>
    <property type="match status" value="1"/>
</dbReference>
<sequence>MIITFRCFSWKEDVMKKRYLLPVLLLSSICSLFIGVSEVTLSGLLRMDEGQWQILFTSRLPRLMSILIAGIGMSVCGLIMQQLTRNRFVSPTTAGTLDSGRLGILVSMILFTSAGPIEKIFVAFLFALAGTFIFMMLLERIKFKDPIFIPLVGLMFGSIISSITTFFAYRYDLIQNMSAWLQGNFALMIKGQYELLYISIPVLILAYVFANRFTVAGMGEEFAVNLGLKYKQVVNLGLVIVALVTSVVVLTVGMIPFLGLIIPNIVSIYKGDNLRKNLPYTALLGALFVLLCDIIGRVIIYPYEIAIGLTVGVVGSAIFLYMLLRRHKYGF</sequence>
<evidence type="ECO:0000256" key="9">
    <source>
        <dbReference type="ARBA" id="ARBA00023065"/>
    </source>
</evidence>
<evidence type="ECO:0000256" key="4">
    <source>
        <dbReference type="ARBA" id="ARBA00022475"/>
    </source>
</evidence>
<dbReference type="PANTHER" id="PTHR30472">
    <property type="entry name" value="FERRIC ENTEROBACTIN TRANSPORT SYSTEM PERMEASE PROTEIN"/>
    <property type="match status" value="1"/>
</dbReference>
<evidence type="ECO:0000256" key="2">
    <source>
        <dbReference type="ARBA" id="ARBA00007935"/>
    </source>
</evidence>
<evidence type="ECO:0000256" key="7">
    <source>
        <dbReference type="ARBA" id="ARBA00022989"/>
    </source>
</evidence>